<dbReference type="Proteomes" id="UP001596143">
    <property type="component" value="Unassembled WGS sequence"/>
</dbReference>
<accession>A0ABW0U8Y5</accession>
<sequence>MNKKKISFLIGGAVGVLFVGFLLFAVQDWTGTSSSVVAQPSSTGNTITVQGEGSVNVEPDIVYIQLGVEKTNSSAQKAQQQVNATMNKVREALASFDIEEENIQTKSLGVHPEYRHGEDGEQQQLYRARHIVEIKYDEMEKVGEVIDQAVNAGANRMEHTRFALQDPTESEQKALQQAIASTEEKANAMAESAGKKKGDVLHIKEHGTQVDFPVRHFSQEEMADSANTTVEAGEIEVVQQVSVVYQLQ</sequence>
<keyword evidence="1" id="KW-0175">Coiled coil</keyword>
<evidence type="ECO:0000256" key="1">
    <source>
        <dbReference type="SAM" id="Coils"/>
    </source>
</evidence>
<keyword evidence="3" id="KW-1185">Reference proteome</keyword>
<dbReference type="InterPro" id="IPR007497">
    <property type="entry name" value="SIMPL/DUF541"/>
</dbReference>
<feature type="coiled-coil region" evidence="1">
    <location>
        <begin position="68"/>
        <end position="95"/>
    </location>
</feature>
<dbReference type="InterPro" id="IPR010916">
    <property type="entry name" value="TonB_box_CS"/>
</dbReference>
<dbReference type="Pfam" id="PF04402">
    <property type="entry name" value="SIMPL"/>
    <property type="match status" value="1"/>
</dbReference>
<protein>
    <submittedName>
        <fullName evidence="2">SIMPL domain-containing protein</fullName>
    </submittedName>
</protein>
<comment type="caution">
    <text evidence="2">The sequence shown here is derived from an EMBL/GenBank/DDBJ whole genome shotgun (WGS) entry which is preliminary data.</text>
</comment>
<dbReference type="RefSeq" id="WP_270896050.1">
    <property type="nucleotide sequence ID" value="NZ_JBHSPF010000025.1"/>
</dbReference>
<proteinExistence type="predicted"/>
<evidence type="ECO:0000313" key="3">
    <source>
        <dbReference type="Proteomes" id="UP001596143"/>
    </source>
</evidence>
<dbReference type="PANTHER" id="PTHR34387:SF1">
    <property type="entry name" value="PERIPLASMIC IMMUNOGENIC PROTEIN"/>
    <property type="match status" value="1"/>
</dbReference>
<dbReference type="EMBL" id="JBHSPF010000025">
    <property type="protein sequence ID" value="MFC5628689.1"/>
    <property type="molecule type" value="Genomic_DNA"/>
</dbReference>
<evidence type="ECO:0000313" key="2">
    <source>
        <dbReference type="EMBL" id="MFC5628689.1"/>
    </source>
</evidence>
<organism evidence="2 3">
    <name type="scientific">Aliibacillus thermotolerans</name>
    <dbReference type="NCBI Taxonomy" id="1834418"/>
    <lineage>
        <taxon>Bacteria</taxon>
        <taxon>Bacillati</taxon>
        <taxon>Bacillota</taxon>
        <taxon>Bacilli</taxon>
        <taxon>Bacillales</taxon>
        <taxon>Bacillaceae</taxon>
        <taxon>Aliibacillus</taxon>
    </lineage>
</organism>
<dbReference type="InterPro" id="IPR052022">
    <property type="entry name" value="26kDa_periplasmic_antigen"/>
</dbReference>
<dbReference type="Gene3D" id="3.30.70.2970">
    <property type="entry name" value="Protein of unknown function (DUF541), domain 2"/>
    <property type="match status" value="1"/>
</dbReference>
<reference evidence="3" key="1">
    <citation type="journal article" date="2019" name="Int. J. Syst. Evol. Microbiol.">
        <title>The Global Catalogue of Microorganisms (GCM) 10K type strain sequencing project: providing services to taxonomists for standard genome sequencing and annotation.</title>
        <authorList>
            <consortium name="The Broad Institute Genomics Platform"/>
            <consortium name="The Broad Institute Genome Sequencing Center for Infectious Disease"/>
            <person name="Wu L."/>
            <person name="Ma J."/>
        </authorList>
    </citation>
    <scope>NUCLEOTIDE SEQUENCE [LARGE SCALE GENOMIC DNA]</scope>
    <source>
        <strain evidence="3">CGMCC 1.15790</strain>
    </source>
</reference>
<name>A0ABW0U8Y5_9BACI</name>
<dbReference type="PROSITE" id="PS00430">
    <property type="entry name" value="TONB_DEPENDENT_REC_1"/>
    <property type="match status" value="1"/>
</dbReference>
<gene>
    <name evidence="2" type="ORF">ACFPTR_07235</name>
</gene>
<dbReference type="Gene3D" id="3.30.110.170">
    <property type="entry name" value="Protein of unknown function (DUF541), domain 1"/>
    <property type="match status" value="1"/>
</dbReference>
<dbReference type="PANTHER" id="PTHR34387">
    <property type="entry name" value="SLR1258 PROTEIN"/>
    <property type="match status" value="1"/>
</dbReference>